<evidence type="ECO:0000313" key="4">
    <source>
        <dbReference type="Proteomes" id="UP000095085"/>
    </source>
</evidence>
<dbReference type="OrthoDB" id="159449at2759"/>
<protein>
    <submittedName>
        <fullName evidence="3">RabGAP/TBC</fullName>
    </submittedName>
</protein>
<organism evidence="3 4">
    <name type="scientific">Hyphopichia burtonii NRRL Y-1933</name>
    <dbReference type="NCBI Taxonomy" id="984485"/>
    <lineage>
        <taxon>Eukaryota</taxon>
        <taxon>Fungi</taxon>
        <taxon>Dikarya</taxon>
        <taxon>Ascomycota</taxon>
        <taxon>Saccharomycotina</taxon>
        <taxon>Pichiomycetes</taxon>
        <taxon>Debaryomycetaceae</taxon>
        <taxon>Hyphopichia</taxon>
    </lineage>
</organism>
<dbReference type="Gene3D" id="1.10.8.270">
    <property type="entry name" value="putative rabgap domain of human tbc1 domain family member 14 like domains"/>
    <property type="match status" value="1"/>
</dbReference>
<dbReference type="InterPro" id="IPR000195">
    <property type="entry name" value="Rab-GAP-TBC_dom"/>
</dbReference>
<evidence type="ECO:0000259" key="2">
    <source>
        <dbReference type="PROSITE" id="PS50086"/>
    </source>
</evidence>
<dbReference type="SMART" id="SM00164">
    <property type="entry name" value="TBC"/>
    <property type="match status" value="1"/>
</dbReference>
<dbReference type="Proteomes" id="UP000095085">
    <property type="component" value="Unassembled WGS sequence"/>
</dbReference>
<reference evidence="4" key="1">
    <citation type="submission" date="2016-05" db="EMBL/GenBank/DDBJ databases">
        <title>Comparative genomics of biotechnologically important yeasts.</title>
        <authorList>
            <consortium name="DOE Joint Genome Institute"/>
            <person name="Riley R."/>
            <person name="Haridas S."/>
            <person name="Wolfe K.H."/>
            <person name="Lopes M.R."/>
            <person name="Hittinger C.T."/>
            <person name="Goker M."/>
            <person name="Salamov A."/>
            <person name="Wisecaver J."/>
            <person name="Long T.M."/>
            <person name="Aerts A.L."/>
            <person name="Barry K."/>
            <person name="Choi C."/>
            <person name="Clum A."/>
            <person name="Coughlan A.Y."/>
            <person name="Deshpande S."/>
            <person name="Douglass A.P."/>
            <person name="Hanson S.J."/>
            <person name="Klenk H.-P."/>
            <person name="Labutti K."/>
            <person name="Lapidus A."/>
            <person name="Lindquist E."/>
            <person name="Lipzen A."/>
            <person name="Meier-Kolthoff J.P."/>
            <person name="Ohm R.A."/>
            <person name="Otillar R.P."/>
            <person name="Pangilinan J."/>
            <person name="Peng Y."/>
            <person name="Rokas A."/>
            <person name="Rosa C.A."/>
            <person name="Scheuner C."/>
            <person name="Sibirny A.A."/>
            <person name="Slot J.C."/>
            <person name="Stielow J.B."/>
            <person name="Sun H."/>
            <person name="Kurtzman C.P."/>
            <person name="Blackwell M."/>
            <person name="Grigoriev I.V."/>
            <person name="Jeffries T.W."/>
        </authorList>
    </citation>
    <scope>NUCLEOTIDE SEQUENCE [LARGE SCALE GENOMIC DNA]</scope>
    <source>
        <strain evidence="4">NRRL Y-1933</strain>
    </source>
</reference>
<feature type="domain" description="Rab-GAP TBC" evidence="2">
    <location>
        <begin position="135"/>
        <end position="332"/>
    </location>
</feature>
<keyword evidence="4" id="KW-1185">Reference proteome</keyword>
<dbReference type="STRING" id="984485.A0A1E4RBZ4"/>
<proteinExistence type="predicted"/>
<dbReference type="GeneID" id="30998371"/>
<gene>
    <name evidence="3" type="ORF">HYPBUDRAFT_88649</name>
</gene>
<dbReference type="PROSITE" id="PS50086">
    <property type="entry name" value="TBC_RABGAP"/>
    <property type="match status" value="1"/>
</dbReference>
<dbReference type="InterPro" id="IPR035969">
    <property type="entry name" value="Rab-GAP_TBC_sf"/>
</dbReference>
<evidence type="ECO:0000313" key="3">
    <source>
        <dbReference type="EMBL" id="ODV64756.1"/>
    </source>
</evidence>
<feature type="non-terminal residue" evidence="3">
    <location>
        <position position="1"/>
    </location>
</feature>
<feature type="region of interest" description="Disordered" evidence="1">
    <location>
        <begin position="436"/>
        <end position="477"/>
    </location>
</feature>
<dbReference type="Gene3D" id="1.10.472.80">
    <property type="entry name" value="Ypt/Rab-GAP domain of gyp1p, domain 3"/>
    <property type="match status" value="1"/>
</dbReference>
<dbReference type="EMBL" id="KV454547">
    <property type="protein sequence ID" value="ODV64756.1"/>
    <property type="molecule type" value="Genomic_DNA"/>
</dbReference>
<dbReference type="InterPro" id="IPR050302">
    <property type="entry name" value="Rab_GAP_TBC_domain"/>
</dbReference>
<dbReference type="RefSeq" id="XP_020073823.1">
    <property type="nucleotide sequence ID" value="XM_020223822.1"/>
</dbReference>
<dbReference type="PANTHER" id="PTHR47219">
    <property type="entry name" value="RAB GTPASE-ACTIVATING PROTEIN 1-LIKE"/>
    <property type="match status" value="1"/>
</dbReference>
<dbReference type="Pfam" id="PF00566">
    <property type="entry name" value="RabGAP-TBC"/>
    <property type="match status" value="1"/>
</dbReference>
<dbReference type="AlphaFoldDB" id="A0A1E4RBZ4"/>
<dbReference type="GO" id="GO:0030427">
    <property type="term" value="C:site of polarized growth"/>
    <property type="evidence" value="ECO:0007669"/>
    <property type="project" value="UniProtKB-ARBA"/>
</dbReference>
<dbReference type="PANTHER" id="PTHR47219:SF9">
    <property type="entry name" value="GTPASE ACTIVATING PROTEIN AND CENTROSOME-ASSOCIATED, ISOFORM B"/>
    <property type="match status" value="1"/>
</dbReference>
<feature type="non-terminal residue" evidence="3">
    <location>
        <position position="477"/>
    </location>
</feature>
<sequence>DYESLLEFEESLRSSVSSDNSILLYNLELKIDSNRLTHFDDNEDINQNDQYLFDDLTSIMNNYDFKNDDFTTCTNCGKSLSNPENYSNCCQNFVDLQSTISSSLEKSYWLSFINNPSRTINTLPNYTEMLFLQQGIPCQLRSMIWQKLILIDCQHTKNNVPKTSKLIYNNFQHSYTASISKQISKDLCRTFPSVSFFKIDKTIEDLSTILNVYANYDVELGYCQGLLFLVGALHYHFNDDCILTFHSLCSIMESERELHDIFTTSLMSSTLNKWYKEFCSILSKIDNDLYNHMIKFVEFQVFLFQWWLSFISSHTPDLSIVNRIMDFCLIQGWKVGFFKISIGLLIVNKPIIMSLKEGDEEVVYQHLLNDSKWGNIINDLDMFFGNLLLSWDDSLFLKLVDSSCALDIDNNSQHSRTGLSVIDKIKGFKINNSNSSISSNSSMNRNRSDSDNSYNNSQPDNNNSSLSVFSLKLNKPS</sequence>
<accession>A0A1E4RBZ4</accession>
<dbReference type="GO" id="GO:0031267">
    <property type="term" value="F:small GTPase binding"/>
    <property type="evidence" value="ECO:0007669"/>
    <property type="project" value="TreeGrafter"/>
</dbReference>
<evidence type="ECO:0000256" key="1">
    <source>
        <dbReference type="SAM" id="MobiDB-lite"/>
    </source>
</evidence>
<dbReference type="GO" id="GO:0005096">
    <property type="term" value="F:GTPase activator activity"/>
    <property type="evidence" value="ECO:0007669"/>
    <property type="project" value="TreeGrafter"/>
</dbReference>
<name>A0A1E4RBZ4_9ASCO</name>
<feature type="compositionally biased region" description="Low complexity" evidence="1">
    <location>
        <begin position="436"/>
        <end position="467"/>
    </location>
</feature>
<dbReference type="SUPFAM" id="SSF47923">
    <property type="entry name" value="Ypt/Rab-GAP domain of gyp1p"/>
    <property type="match status" value="2"/>
</dbReference>